<accession>A0A5N3WE09</accession>
<dbReference type="GO" id="GO:0005758">
    <property type="term" value="C:mitochondrial intermembrane space"/>
    <property type="evidence" value="ECO:0007669"/>
    <property type="project" value="InterPro"/>
</dbReference>
<evidence type="ECO:0000313" key="2">
    <source>
        <dbReference type="EMBL" id="KAB0358925.1"/>
    </source>
</evidence>
<sequence>HLWKTVITGAVQKYPHAMNPSVVGVDILGRHIDPPGKLHTTDFSAQSGDYLPLKPWNLNMDVSFTYLVSVDETFIYKPHPQDPESTILTQEAIITVKGVSLGSCLEGLMASTILSNVIHKLNAEMEELTALARRSKWTSVVIAVFVKKW</sequence>
<evidence type="ECO:0000259" key="1">
    <source>
        <dbReference type="Pfam" id="PF04707"/>
    </source>
</evidence>
<name>A0A5N3WE09_MUNMU</name>
<dbReference type="AlphaFoldDB" id="A0A5N3WE09"/>
<proteinExistence type="predicted"/>
<reference evidence="2 3" key="1">
    <citation type="submission" date="2019-06" db="EMBL/GenBank/DDBJ databases">
        <title>Discovery of a novel chromosome fission-fusion reversal in muntjac.</title>
        <authorList>
            <person name="Mudd A.B."/>
            <person name="Bredeson J.V."/>
            <person name="Baum R."/>
            <person name="Hockemeyer D."/>
            <person name="Rokhsar D.S."/>
        </authorList>
    </citation>
    <scope>NUCLEOTIDE SEQUENCE [LARGE SCALE GENOMIC DNA]</scope>
    <source>
        <strain evidence="2">UTSW_UCB_Mm</strain>
        <tissue evidence="2">Fibroblast cell line</tissue>
    </source>
</reference>
<feature type="non-terminal residue" evidence="2">
    <location>
        <position position="1"/>
    </location>
</feature>
<dbReference type="EMBL" id="VCEA01000001">
    <property type="protein sequence ID" value="KAB0358925.1"/>
    <property type="molecule type" value="Genomic_DNA"/>
</dbReference>
<dbReference type="Proteomes" id="UP000326458">
    <property type="component" value="Unassembled WGS sequence"/>
</dbReference>
<dbReference type="Pfam" id="PF04707">
    <property type="entry name" value="PRELI"/>
    <property type="match status" value="2"/>
</dbReference>
<dbReference type="InterPro" id="IPR037365">
    <property type="entry name" value="Slowmo/Ups"/>
</dbReference>
<comment type="caution">
    <text evidence="2">The sequence shown here is derived from an EMBL/GenBank/DDBJ whole genome shotgun (WGS) entry which is preliminary data.</text>
</comment>
<feature type="domain" description="PRELI/MSF1" evidence="1">
    <location>
        <begin position="5"/>
        <end position="41"/>
    </location>
</feature>
<keyword evidence="3" id="KW-1185">Reference proteome</keyword>
<protein>
    <recommendedName>
        <fullName evidence="1">PRELI/MSF1 domain-containing protein</fullName>
    </recommendedName>
</protein>
<organism evidence="2 3">
    <name type="scientific">Muntiacus muntjak</name>
    <name type="common">Barking deer</name>
    <name type="synonym">Indian muntjac</name>
    <dbReference type="NCBI Taxonomy" id="9888"/>
    <lineage>
        <taxon>Eukaryota</taxon>
        <taxon>Metazoa</taxon>
        <taxon>Chordata</taxon>
        <taxon>Craniata</taxon>
        <taxon>Vertebrata</taxon>
        <taxon>Euteleostomi</taxon>
        <taxon>Mammalia</taxon>
        <taxon>Eutheria</taxon>
        <taxon>Laurasiatheria</taxon>
        <taxon>Artiodactyla</taxon>
        <taxon>Ruminantia</taxon>
        <taxon>Pecora</taxon>
        <taxon>Cervidae</taxon>
        <taxon>Muntiacinae</taxon>
        <taxon>Muntiacus</taxon>
    </lineage>
</organism>
<feature type="domain" description="PRELI/MSF1" evidence="1">
    <location>
        <begin position="62"/>
        <end position="120"/>
    </location>
</feature>
<dbReference type="InterPro" id="IPR006797">
    <property type="entry name" value="PRELI/MSF1_dom"/>
</dbReference>
<evidence type="ECO:0000313" key="3">
    <source>
        <dbReference type="Proteomes" id="UP000326458"/>
    </source>
</evidence>
<gene>
    <name evidence="2" type="ORF">FD754_003081</name>
</gene>
<dbReference type="PANTHER" id="PTHR11158">
    <property type="entry name" value="MSF1/PX19 RELATED"/>
    <property type="match status" value="1"/>
</dbReference>